<proteinExistence type="predicted"/>
<sequence>MKDRMLEFCDWPMFDRIMMDASLCREVLEVILDRPVSQVEHVIAERDIRPSFASHGVRLDAFVQTDNEVYDIEMQTSRKGKLGRRLRYYQGSIDTLSLHRGEEYEKLPPCFIIFICTCDPFGCSLPVYTFDMTCAESGGVVLDHGFTWIVLSAPAWRSLPQGSLRNLLHYVMTGDAGTDKLVRKINEAVIAANNDEVWRREKVELLTWERDMEIQKRIAIEEGIAEGRAEGRARGLAEGRARGIAEGRAEGLAEGLAEGRAEGLAEGLAEGRAEGFSAGIEEGESRLAALIAALMEAGRTEDAHRAATDADAREQLQREIGSISA</sequence>
<name>R9L3I1_9ACTN</name>
<feature type="region of interest" description="Disordered" evidence="1">
    <location>
        <begin position="302"/>
        <end position="325"/>
    </location>
</feature>
<dbReference type="HOGENOM" id="CLU_071023_2_0_11"/>
<dbReference type="EMBL" id="ASSY01000009">
    <property type="protein sequence ID" value="EOS50287.1"/>
    <property type="molecule type" value="Genomic_DNA"/>
</dbReference>
<comment type="caution">
    <text evidence="2">The sequence shown here is derived from an EMBL/GenBank/DDBJ whole genome shotgun (WGS) entry which is preliminary data.</text>
</comment>
<evidence type="ECO:0008006" key="4">
    <source>
        <dbReference type="Google" id="ProtNLM"/>
    </source>
</evidence>
<dbReference type="GeneID" id="82189659"/>
<dbReference type="STRING" id="1235794.C811_01914"/>
<dbReference type="eggNOG" id="COG4942">
    <property type="taxonomic scope" value="Bacteria"/>
</dbReference>
<evidence type="ECO:0000256" key="1">
    <source>
        <dbReference type="SAM" id="MobiDB-lite"/>
    </source>
</evidence>
<reference evidence="2 3" key="1">
    <citation type="submission" date="2013-04" db="EMBL/GenBank/DDBJ databases">
        <title>The Genome Sequence of Enterorhabdus caecimuris B7.</title>
        <authorList>
            <consortium name="The Broad Institute Genomics Platform"/>
            <consortium name="The Broad Institute Genome Sequencing Center for Infectious Disease"/>
            <person name="Earl A."/>
            <person name="Xavier R."/>
            <person name="Elson C."/>
            <person name="Duck W."/>
            <person name="Walker B."/>
            <person name="Young S."/>
            <person name="Zeng Q."/>
            <person name="Gargeya S."/>
            <person name="Fitzgerald M."/>
            <person name="Haas B."/>
            <person name="Abouelleil A."/>
            <person name="Allen A.W."/>
            <person name="Alvarado L."/>
            <person name="Arachchi H.M."/>
            <person name="Berlin A.M."/>
            <person name="Chapman S.B."/>
            <person name="Gainer-Dewar J."/>
            <person name="Goldberg J."/>
            <person name="Griggs A."/>
            <person name="Gujja S."/>
            <person name="Hansen M."/>
            <person name="Howarth C."/>
            <person name="Imamovic A."/>
            <person name="Ireland A."/>
            <person name="Larimer J."/>
            <person name="McCowan C."/>
            <person name="Murphy C."/>
            <person name="Pearson M."/>
            <person name="Poon T.W."/>
            <person name="Priest M."/>
            <person name="Roberts A."/>
            <person name="Saif S."/>
            <person name="Shea T."/>
            <person name="Sisk P."/>
            <person name="Sykes S."/>
            <person name="Wortman J."/>
            <person name="Nusbaum C."/>
            <person name="Birren B."/>
        </authorList>
    </citation>
    <scope>NUCLEOTIDE SEQUENCE [LARGE SCALE GENOMIC DNA]</scope>
    <source>
        <strain evidence="2 3">B7</strain>
    </source>
</reference>
<dbReference type="OrthoDB" id="9775482at2"/>
<dbReference type="RefSeq" id="WP_016310100.1">
    <property type="nucleotide sequence ID" value="NZ_KE159646.1"/>
</dbReference>
<keyword evidence="3" id="KW-1185">Reference proteome</keyword>
<protein>
    <recommendedName>
        <fullName evidence="4">Rpn family recombination-promoting nuclease/putative transposase</fullName>
    </recommendedName>
</protein>
<dbReference type="InterPro" id="IPR010106">
    <property type="entry name" value="RpnA"/>
</dbReference>
<dbReference type="Proteomes" id="UP000014204">
    <property type="component" value="Unassembled WGS sequence"/>
</dbReference>
<gene>
    <name evidence="2" type="ORF">C811_01914</name>
</gene>
<feature type="compositionally biased region" description="Basic and acidic residues" evidence="1">
    <location>
        <begin position="302"/>
        <end position="317"/>
    </location>
</feature>
<organism evidence="2 3">
    <name type="scientific">Adlercreutzia caecimuris B7</name>
    <dbReference type="NCBI Taxonomy" id="1235794"/>
    <lineage>
        <taxon>Bacteria</taxon>
        <taxon>Bacillati</taxon>
        <taxon>Actinomycetota</taxon>
        <taxon>Coriobacteriia</taxon>
        <taxon>Eggerthellales</taxon>
        <taxon>Eggerthellaceae</taxon>
        <taxon>Adlercreutzia</taxon>
    </lineage>
</organism>
<evidence type="ECO:0000313" key="2">
    <source>
        <dbReference type="EMBL" id="EOS50287.1"/>
    </source>
</evidence>
<dbReference type="AlphaFoldDB" id="R9L3I1"/>
<evidence type="ECO:0000313" key="3">
    <source>
        <dbReference type="Proteomes" id="UP000014204"/>
    </source>
</evidence>
<dbReference type="NCBIfam" id="TIGR01784">
    <property type="entry name" value="T_den_put_tspse"/>
    <property type="match status" value="1"/>
</dbReference>
<accession>R9L3I1</accession>